<gene>
    <name evidence="1" type="ORF">UFOPK3010_00982</name>
</gene>
<sequence length="111" mass="12200">MASLVIRDGLFLEIRKRHGIATLAHEDSVACFFEVTPMNFGGTFAYRKERCLIHKVGEIGAAHPGCAPSNEIEIDVGVDALVADMYIANLSAIFEFRQGDNNLTVESAWTK</sequence>
<proteinExistence type="predicted"/>
<dbReference type="EMBL" id="CAFAAM010000126">
    <property type="protein sequence ID" value="CAB4808135.1"/>
    <property type="molecule type" value="Genomic_DNA"/>
</dbReference>
<protein>
    <submittedName>
        <fullName evidence="1">Unannotated protein</fullName>
    </submittedName>
</protein>
<dbReference type="AlphaFoldDB" id="A0A6J6YI35"/>
<name>A0A6J6YI35_9ZZZZ</name>
<accession>A0A6J6YI35</accession>
<evidence type="ECO:0000313" key="1">
    <source>
        <dbReference type="EMBL" id="CAB4808135.1"/>
    </source>
</evidence>
<reference evidence="1" key="1">
    <citation type="submission" date="2020-05" db="EMBL/GenBank/DDBJ databases">
        <authorList>
            <person name="Chiriac C."/>
            <person name="Salcher M."/>
            <person name="Ghai R."/>
            <person name="Kavagutti S V."/>
        </authorList>
    </citation>
    <scope>NUCLEOTIDE SEQUENCE</scope>
</reference>
<organism evidence="1">
    <name type="scientific">freshwater metagenome</name>
    <dbReference type="NCBI Taxonomy" id="449393"/>
    <lineage>
        <taxon>unclassified sequences</taxon>
        <taxon>metagenomes</taxon>
        <taxon>ecological metagenomes</taxon>
    </lineage>
</organism>